<dbReference type="Proteomes" id="UP000001355">
    <property type="component" value="Chromosome"/>
</dbReference>
<accession>A8FH70</accession>
<proteinExistence type="predicted"/>
<dbReference type="EMBL" id="CP000813">
    <property type="protein sequence ID" value="ABV63587.1"/>
    <property type="molecule type" value="Genomic_DNA"/>
</dbReference>
<dbReference type="STRING" id="315750.BPUM_2933"/>
<reference evidence="1 2" key="3">
    <citation type="journal article" date="2013" name="PLoS ONE">
        <title>Candidate genes that may be responsible for the unusual resistances exhibited by Bacillus pumilus SAFR-032 spores.</title>
        <authorList>
            <person name="Tirumalai M.R."/>
            <person name="Rastogi R."/>
            <person name="Zamani N."/>
            <person name="O'Bryant Williams E."/>
            <person name="Allen S."/>
            <person name="Diouf F."/>
            <person name="Kwende S."/>
            <person name="Weinstock G.M."/>
            <person name="Venkateswaran K.J."/>
            <person name="Fox G.E."/>
        </authorList>
    </citation>
    <scope>NUCLEOTIDE SEQUENCE [LARGE SCALE GENOMIC DNA]</scope>
    <source>
        <strain evidence="1 2">SAFR-032</strain>
    </source>
</reference>
<reference evidence="1 2" key="2">
    <citation type="journal article" date="2013" name="Extremophiles">
        <title>An ICEBs1-like element may be associated with the extreme radiation and desiccation resistance of Bacillus pumilus SAFR-032 spores.</title>
        <authorList>
            <person name="Tirumalai M.R."/>
            <person name="Fox G.E."/>
        </authorList>
    </citation>
    <scope>NUCLEOTIDE SEQUENCE [LARGE SCALE GENOMIC DNA]</scope>
    <source>
        <strain evidence="1 2">SAFR-032</strain>
    </source>
</reference>
<gene>
    <name evidence="1" type="ordered locus">BPUM_2933</name>
</gene>
<name>A8FH70_BACP2</name>
<keyword evidence="2" id="KW-1185">Reference proteome</keyword>
<sequence length="50" mass="5800">MPSQTLFILPDAMLRAWLEVSKKDLTAMQAERPFMFNTPFSHLSKHCGFE</sequence>
<organism evidence="1 2">
    <name type="scientific">Bacillus pumilus (strain SAFR-032)</name>
    <dbReference type="NCBI Taxonomy" id="315750"/>
    <lineage>
        <taxon>Bacteria</taxon>
        <taxon>Bacillati</taxon>
        <taxon>Bacillota</taxon>
        <taxon>Bacilli</taxon>
        <taxon>Bacillales</taxon>
        <taxon>Bacillaceae</taxon>
        <taxon>Bacillus</taxon>
    </lineage>
</organism>
<dbReference type="HOGENOM" id="CLU_3114684_0_0_9"/>
<evidence type="ECO:0000313" key="2">
    <source>
        <dbReference type="Proteomes" id="UP000001355"/>
    </source>
</evidence>
<reference evidence="1 2" key="1">
    <citation type="journal article" date="2007" name="PLoS ONE">
        <title>Paradoxical DNA repair and peroxide resistance gene conservation in Bacillus pumilus SAFR-032.</title>
        <authorList>
            <person name="Gioia J."/>
            <person name="Yerrapragada S."/>
            <person name="Qin X."/>
            <person name="Jiang H."/>
            <person name="Igboeli O.C."/>
            <person name="Muzny D."/>
            <person name="Dugan-Rocha S."/>
            <person name="Ding Y."/>
            <person name="Hawes A."/>
            <person name="Liu W."/>
            <person name="Perez L."/>
            <person name="Kovar C."/>
            <person name="Dinh H."/>
            <person name="Lee S."/>
            <person name="Nazareth L."/>
            <person name="Blyth P."/>
            <person name="Holder M."/>
            <person name="Buhay C."/>
            <person name="Tirumalai M.R."/>
            <person name="Liu Y."/>
            <person name="Dasgupta I."/>
            <person name="Bokhetache L."/>
            <person name="Fujita M."/>
            <person name="Karouia F."/>
            <person name="Eswara Moorthy P."/>
            <person name="Siefert J."/>
            <person name="Uzman A."/>
            <person name="Buzumbo P."/>
            <person name="Verma A."/>
            <person name="Zwiya H."/>
            <person name="McWilliams B.D."/>
            <person name="Olowu A."/>
            <person name="Clinkenbeard K.D."/>
            <person name="Newcombe D."/>
            <person name="Golebiewski L."/>
            <person name="Petrosino J.F."/>
            <person name="Nicholson W.L."/>
            <person name="Fox G.E."/>
            <person name="Venkateswaran K."/>
            <person name="Highlander S.K."/>
            <person name="Weinstock G.M."/>
        </authorList>
    </citation>
    <scope>NUCLEOTIDE SEQUENCE [LARGE SCALE GENOMIC DNA]</scope>
    <source>
        <strain evidence="1 2">SAFR-032</strain>
    </source>
</reference>
<protein>
    <submittedName>
        <fullName evidence="1">Uncharacterized protein</fullName>
    </submittedName>
</protein>
<evidence type="ECO:0000313" key="1">
    <source>
        <dbReference type="EMBL" id="ABV63587.1"/>
    </source>
</evidence>
<dbReference type="AlphaFoldDB" id="A8FH70"/>
<dbReference type="KEGG" id="bpu:BPUM_2933"/>